<dbReference type="PROSITE" id="PS50931">
    <property type="entry name" value="HTH_LYSR"/>
    <property type="match status" value="1"/>
</dbReference>
<keyword evidence="4" id="KW-0804">Transcription</keyword>
<evidence type="ECO:0000313" key="6">
    <source>
        <dbReference type="EMBL" id="RFU18197.1"/>
    </source>
</evidence>
<dbReference type="InterPro" id="IPR036388">
    <property type="entry name" value="WH-like_DNA-bd_sf"/>
</dbReference>
<accession>A0A372ITB8</accession>
<evidence type="ECO:0000256" key="4">
    <source>
        <dbReference type="ARBA" id="ARBA00023163"/>
    </source>
</evidence>
<name>A0A372ITB8_9BACT</name>
<dbReference type="InterPro" id="IPR036390">
    <property type="entry name" value="WH_DNA-bd_sf"/>
</dbReference>
<dbReference type="GO" id="GO:0003700">
    <property type="term" value="F:DNA-binding transcription factor activity"/>
    <property type="evidence" value="ECO:0007669"/>
    <property type="project" value="InterPro"/>
</dbReference>
<dbReference type="AlphaFoldDB" id="A0A372ITB8"/>
<evidence type="ECO:0000259" key="5">
    <source>
        <dbReference type="PROSITE" id="PS50931"/>
    </source>
</evidence>
<dbReference type="EMBL" id="QVQT01000001">
    <property type="protein sequence ID" value="RFU18197.1"/>
    <property type="molecule type" value="Genomic_DNA"/>
</dbReference>
<dbReference type="SUPFAM" id="SSF53850">
    <property type="entry name" value="Periplasmic binding protein-like II"/>
    <property type="match status" value="1"/>
</dbReference>
<dbReference type="OrthoDB" id="9803735at2"/>
<dbReference type="RefSeq" id="WP_117297391.1">
    <property type="nucleotide sequence ID" value="NZ_QVQT02000001.1"/>
</dbReference>
<dbReference type="PRINTS" id="PR00039">
    <property type="entry name" value="HTHLYSR"/>
</dbReference>
<dbReference type="SUPFAM" id="SSF46785">
    <property type="entry name" value="Winged helix' DNA-binding domain"/>
    <property type="match status" value="1"/>
</dbReference>
<gene>
    <name evidence="6" type="ORF">D0Y96_01065</name>
</gene>
<dbReference type="Proteomes" id="UP000264702">
    <property type="component" value="Unassembled WGS sequence"/>
</dbReference>
<keyword evidence="3" id="KW-0238">DNA-binding</keyword>
<dbReference type="PANTHER" id="PTHR30126:SF40">
    <property type="entry name" value="HTH-TYPE TRANSCRIPTIONAL REGULATOR GLTR"/>
    <property type="match status" value="1"/>
</dbReference>
<reference evidence="6 7" key="1">
    <citation type="submission" date="2018-08" db="EMBL/GenBank/DDBJ databases">
        <title>Acidipila sp. 4G-K13, an acidobacterium isolated from forest soil.</title>
        <authorList>
            <person name="Gao Z.-H."/>
            <person name="Qiu L.-H."/>
        </authorList>
    </citation>
    <scope>NUCLEOTIDE SEQUENCE [LARGE SCALE GENOMIC DNA]</scope>
    <source>
        <strain evidence="6 7">4G-K13</strain>
    </source>
</reference>
<comment type="caution">
    <text evidence="6">The sequence shown here is derived from an EMBL/GenBank/DDBJ whole genome shotgun (WGS) entry which is preliminary data.</text>
</comment>
<dbReference type="Gene3D" id="1.10.10.10">
    <property type="entry name" value="Winged helix-like DNA-binding domain superfamily/Winged helix DNA-binding domain"/>
    <property type="match status" value="1"/>
</dbReference>
<dbReference type="PANTHER" id="PTHR30126">
    <property type="entry name" value="HTH-TYPE TRANSCRIPTIONAL REGULATOR"/>
    <property type="match status" value="1"/>
</dbReference>
<dbReference type="GO" id="GO:0000976">
    <property type="term" value="F:transcription cis-regulatory region binding"/>
    <property type="evidence" value="ECO:0007669"/>
    <property type="project" value="TreeGrafter"/>
</dbReference>
<keyword evidence="2" id="KW-0805">Transcription regulation</keyword>
<dbReference type="Pfam" id="PF00126">
    <property type="entry name" value="HTH_1"/>
    <property type="match status" value="1"/>
</dbReference>
<dbReference type="Gene3D" id="3.40.190.290">
    <property type="match status" value="1"/>
</dbReference>
<evidence type="ECO:0000256" key="1">
    <source>
        <dbReference type="ARBA" id="ARBA00009437"/>
    </source>
</evidence>
<feature type="domain" description="HTH lysR-type" evidence="5">
    <location>
        <begin position="1"/>
        <end position="58"/>
    </location>
</feature>
<comment type="similarity">
    <text evidence="1">Belongs to the LysR transcriptional regulatory family.</text>
</comment>
<protein>
    <submittedName>
        <fullName evidence="6">LysR family transcriptional regulator</fullName>
    </submittedName>
</protein>
<evidence type="ECO:0000256" key="2">
    <source>
        <dbReference type="ARBA" id="ARBA00023015"/>
    </source>
</evidence>
<evidence type="ECO:0000256" key="3">
    <source>
        <dbReference type="ARBA" id="ARBA00023125"/>
    </source>
</evidence>
<sequence>MDLHQLETFLTVVEERGFSRAAARLHRTQPAVSHVIRRLEEEVGEQLFERTSREGTLTAAGELLLGYAQRLLRLRTEAETALDELRSLERGRLVLAANEHTCLYLLPVLDEFSRVCPHIGVTVQRALASRIPDQLLERVVEFGIVSFRPAGDHFRSIAVFTDSVAFIVNPSHPLAKEKHVSIRDLGAQNFVAHNVVSPLRRRVIETFEEHKTPLNMRTELPSLEAIKRFVAMGNGVALVPALTVQQELARGELVRVPVPELAIERQLWLIHRRHSTLSHAGTAFLRVVKALAVERGKPFMYRIEQGE</sequence>
<proteinExistence type="inferred from homology"/>
<dbReference type="FunFam" id="1.10.10.10:FF:000001">
    <property type="entry name" value="LysR family transcriptional regulator"/>
    <property type="match status" value="1"/>
</dbReference>
<organism evidence="6 7">
    <name type="scientific">Paracidobacterium acidisoli</name>
    <dbReference type="NCBI Taxonomy" id="2303751"/>
    <lineage>
        <taxon>Bacteria</taxon>
        <taxon>Pseudomonadati</taxon>
        <taxon>Acidobacteriota</taxon>
        <taxon>Terriglobia</taxon>
        <taxon>Terriglobales</taxon>
        <taxon>Acidobacteriaceae</taxon>
        <taxon>Paracidobacterium</taxon>
    </lineage>
</organism>
<dbReference type="InterPro" id="IPR005119">
    <property type="entry name" value="LysR_subst-bd"/>
</dbReference>
<evidence type="ECO:0000313" key="7">
    <source>
        <dbReference type="Proteomes" id="UP000264702"/>
    </source>
</evidence>
<dbReference type="CDD" id="cd05466">
    <property type="entry name" value="PBP2_LTTR_substrate"/>
    <property type="match status" value="1"/>
</dbReference>
<keyword evidence="7" id="KW-1185">Reference proteome</keyword>
<dbReference type="InterPro" id="IPR000847">
    <property type="entry name" value="LysR_HTH_N"/>
</dbReference>
<dbReference type="Pfam" id="PF03466">
    <property type="entry name" value="LysR_substrate"/>
    <property type="match status" value="1"/>
</dbReference>